<dbReference type="PANTHER" id="PTHR32114:SF2">
    <property type="entry name" value="ABC TRANSPORTER ABCH.3"/>
    <property type="match status" value="1"/>
</dbReference>
<proteinExistence type="inferred from homology"/>
<dbReference type="SUPFAM" id="SSF52540">
    <property type="entry name" value="P-loop containing nucleoside triphosphate hydrolases"/>
    <property type="match status" value="1"/>
</dbReference>
<evidence type="ECO:0000313" key="6">
    <source>
        <dbReference type="EMBL" id="SDX01594.1"/>
    </source>
</evidence>
<feature type="coiled-coil region" evidence="4">
    <location>
        <begin position="395"/>
        <end position="456"/>
    </location>
</feature>
<keyword evidence="7" id="KW-1185">Reference proteome</keyword>
<dbReference type="SUPFAM" id="SSF75712">
    <property type="entry name" value="Rad50 coiled-coil Zn hook"/>
    <property type="match status" value="1"/>
</dbReference>
<dbReference type="RefSeq" id="WP_093752488.1">
    <property type="nucleotide sequence ID" value="NZ_BSYN01000006.1"/>
</dbReference>
<keyword evidence="6" id="KW-0269">Exonuclease</keyword>
<evidence type="ECO:0000256" key="1">
    <source>
        <dbReference type="ARBA" id="ARBA00006930"/>
    </source>
</evidence>
<dbReference type="AlphaFoldDB" id="A0A1H2YAA2"/>
<evidence type="ECO:0000259" key="5">
    <source>
        <dbReference type="Pfam" id="PF13476"/>
    </source>
</evidence>
<evidence type="ECO:0000313" key="7">
    <source>
        <dbReference type="Proteomes" id="UP000198828"/>
    </source>
</evidence>
<dbReference type="EMBL" id="FNNG01000006">
    <property type="protein sequence ID" value="SDX01594.1"/>
    <property type="molecule type" value="Genomic_DNA"/>
</dbReference>
<dbReference type="Pfam" id="PF13476">
    <property type="entry name" value="AAA_23"/>
    <property type="match status" value="1"/>
</dbReference>
<feature type="coiled-coil region" evidence="4">
    <location>
        <begin position="166"/>
        <end position="200"/>
    </location>
</feature>
<dbReference type="GO" id="GO:0006302">
    <property type="term" value="P:double-strand break repair"/>
    <property type="evidence" value="ECO:0007669"/>
    <property type="project" value="InterPro"/>
</dbReference>
<dbReference type="InterPro" id="IPR038729">
    <property type="entry name" value="Rad50/SbcC_AAA"/>
</dbReference>
<dbReference type="GO" id="GO:0016887">
    <property type="term" value="F:ATP hydrolysis activity"/>
    <property type="evidence" value="ECO:0007669"/>
    <property type="project" value="InterPro"/>
</dbReference>
<evidence type="ECO:0000256" key="4">
    <source>
        <dbReference type="SAM" id="Coils"/>
    </source>
</evidence>
<keyword evidence="4" id="KW-0175">Coiled coil</keyword>
<comment type="subunit">
    <text evidence="2">Heterodimer of SbcC and SbcD.</text>
</comment>
<dbReference type="GO" id="GO:0004527">
    <property type="term" value="F:exonuclease activity"/>
    <property type="evidence" value="ECO:0007669"/>
    <property type="project" value="UniProtKB-KW"/>
</dbReference>
<feature type="domain" description="Rad50/SbcC-type AAA" evidence="5">
    <location>
        <begin position="6"/>
        <end position="268"/>
    </location>
</feature>
<evidence type="ECO:0000256" key="3">
    <source>
        <dbReference type="ARBA" id="ARBA00013368"/>
    </source>
</evidence>
<comment type="similarity">
    <text evidence="1">Belongs to the SMC family. SbcC subfamily.</text>
</comment>
<dbReference type="PANTHER" id="PTHR32114">
    <property type="entry name" value="ABC TRANSPORTER ABCH.3"/>
    <property type="match status" value="1"/>
</dbReference>
<reference evidence="6 7" key="1">
    <citation type="submission" date="2016-10" db="EMBL/GenBank/DDBJ databases">
        <authorList>
            <person name="de Groot N.N."/>
        </authorList>
    </citation>
    <scope>NUCLEOTIDE SEQUENCE [LARGE SCALE GENOMIC DNA]</scope>
    <source>
        <strain evidence="6 7">DSM 23310</strain>
    </source>
</reference>
<name>A0A1H2YAA2_9FIRM</name>
<accession>A0A1H2YAA2</accession>
<organism evidence="6 7">
    <name type="scientific">Tepidimicrobium xylanilyticum</name>
    <dbReference type="NCBI Taxonomy" id="1123352"/>
    <lineage>
        <taxon>Bacteria</taxon>
        <taxon>Bacillati</taxon>
        <taxon>Bacillota</taxon>
        <taxon>Tissierellia</taxon>
        <taxon>Tissierellales</taxon>
        <taxon>Tepidimicrobiaceae</taxon>
        <taxon>Tepidimicrobium</taxon>
    </lineage>
</organism>
<evidence type="ECO:0000256" key="2">
    <source>
        <dbReference type="ARBA" id="ARBA00011322"/>
    </source>
</evidence>
<dbReference type="Gene3D" id="3.40.50.300">
    <property type="entry name" value="P-loop containing nucleotide triphosphate hydrolases"/>
    <property type="match status" value="1"/>
</dbReference>
<dbReference type="OrthoDB" id="267455at2"/>
<sequence>MKYIKKIILENFQSHKYTEIELDPYLNVIVGPSDHGKTAIIRGLRWALFNEPSGDFFIREGEKDCSVTVIFSDNTKIKRYRSKSKNSYYLYNSQGEKTIFEGFGTKVPKEIIDQISMRKISLDGDQSNLINISEQLEGPFLLSEKNSAKANAIGRLVGVHIIDDAIKDTLKDIRNLNLKKKNLEEMLKKLQIELAEYDYLDSLIEIKDNLIKIKSSIYNSQVRLNRLIEISDSLKEISEEILFIKEYLNKLKNIDEMKEIERKLSNKINNFNSIFNKYSRLEAINRDIAINKAIIQGLKGVDRCSEINNLLSSYIDRMIKLDRISKLLKEANKKIIYNNQILKFLREIEKVRFNIEIAKSSYEKMTQLMSTKAKLDSINKSIAIGENFLDKLSQIDRLLMLKDTLENKYSRLKSLLDCYDRYNKINITKLDTEKNLKELEERLNSQLNRYKTLLTELKVCPLCFSSIDRNKIEEIIENFR</sequence>
<dbReference type="Proteomes" id="UP000198828">
    <property type="component" value="Unassembled WGS sequence"/>
</dbReference>
<protein>
    <recommendedName>
        <fullName evidence="3">Nuclease SbcCD subunit C</fullName>
    </recommendedName>
</protein>
<keyword evidence="6" id="KW-0540">Nuclease</keyword>
<keyword evidence="6" id="KW-0378">Hydrolase</keyword>
<dbReference type="InterPro" id="IPR027417">
    <property type="entry name" value="P-loop_NTPase"/>
</dbReference>
<gene>
    <name evidence="6" type="ORF">SAMN05660923_01559</name>
</gene>